<evidence type="ECO:0000256" key="5">
    <source>
        <dbReference type="ARBA" id="ARBA00022989"/>
    </source>
</evidence>
<evidence type="ECO:0000256" key="6">
    <source>
        <dbReference type="ARBA" id="ARBA00023136"/>
    </source>
</evidence>
<accession>A0AAX3W668</accession>
<feature type="transmembrane region" description="Helical" evidence="8">
    <location>
        <begin position="400"/>
        <end position="419"/>
    </location>
</feature>
<keyword evidence="5 8" id="KW-1133">Transmembrane helix</keyword>
<dbReference type="PANTHER" id="PTHR42718:SF9">
    <property type="entry name" value="MAJOR FACILITATOR SUPERFAMILY MULTIDRUG TRANSPORTER MFSC"/>
    <property type="match status" value="1"/>
</dbReference>
<dbReference type="RefSeq" id="WP_147641158.1">
    <property type="nucleotide sequence ID" value="NZ_CABIVY010000025.1"/>
</dbReference>
<dbReference type="Proteomes" id="UP001223261">
    <property type="component" value="Chromosome"/>
</dbReference>
<feature type="transmembrane region" description="Helical" evidence="8">
    <location>
        <begin position="12"/>
        <end position="34"/>
    </location>
</feature>
<evidence type="ECO:0000313" key="11">
    <source>
        <dbReference type="Proteomes" id="UP001223261"/>
    </source>
</evidence>
<comment type="subcellular location">
    <subcellularLocation>
        <location evidence="1">Cell membrane</location>
        <topology evidence="1">Multi-pass membrane protein</topology>
    </subcellularLocation>
</comment>
<dbReference type="GO" id="GO:0005886">
    <property type="term" value="C:plasma membrane"/>
    <property type="evidence" value="ECO:0007669"/>
    <property type="project" value="UniProtKB-SubCell"/>
</dbReference>
<dbReference type="Gene3D" id="1.20.1250.20">
    <property type="entry name" value="MFS general substrate transporter like domains"/>
    <property type="match status" value="1"/>
</dbReference>
<feature type="transmembrane region" description="Helical" evidence="8">
    <location>
        <begin position="78"/>
        <end position="96"/>
    </location>
</feature>
<dbReference type="Pfam" id="PF07690">
    <property type="entry name" value="MFS_1"/>
    <property type="match status" value="1"/>
</dbReference>
<comment type="similarity">
    <text evidence="2">Belongs to the major facilitator superfamily. TCR/Tet family.</text>
</comment>
<feature type="transmembrane region" description="Helical" evidence="8">
    <location>
        <begin position="223"/>
        <end position="246"/>
    </location>
</feature>
<protein>
    <recommendedName>
        <fullName evidence="7">Quinolone resistance protein NorB</fullName>
    </recommendedName>
</protein>
<feature type="transmembrane region" description="Helical" evidence="8">
    <location>
        <begin position="357"/>
        <end position="379"/>
    </location>
</feature>
<proteinExistence type="inferred from homology"/>
<dbReference type="EMBL" id="CP118848">
    <property type="protein sequence ID" value="WHI60442.1"/>
    <property type="molecule type" value="Genomic_DNA"/>
</dbReference>
<keyword evidence="6 8" id="KW-0472">Membrane</keyword>
<feature type="transmembrane region" description="Helical" evidence="8">
    <location>
        <begin position="108"/>
        <end position="127"/>
    </location>
</feature>
<dbReference type="InterPro" id="IPR011701">
    <property type="entry name" value="MFS"/>
</dbReference>
<evidence type="ECO:0000313" key="10">
    <source>
        <dbReference type="EMBL" id="WHI60442.1"/>
    </source>
</evidence>
<keyword evidence="3" id="KW-0813">Transport</keyword>
<gene>
    <name evidence="10" type="ORF">PYH69_02100</name>
</gene>
<evidence type="ECO:0000256" key="8">
    <source>
        <dbReference type="SAM" id="Phobius"/>
    </source>
</evidence>
<name>A0AAX3W668_MAMLE</name>
<reference evidence="10" key="1">
    <citation type="journal article" date="2023" name="Antibiotics">
        <title>Prevalence and Molecular Characterization of Methicillin-Resistant Staphylococci (MRS) and Mammaliicocci (MRM) in Dromedary Camels from Algeria: First Detection of SCCmec-mecC Hybrid in Methicillin-Resistant Mammaliicoccus lentus.</title>
        <authorList>
            <person name="Belhout C."/>
            <person name="Boyen F."/>
            <person name="Vereecke N."/>
            <person name="Theuns S."/>
            <person name="Taibi N."/>
            <person name="Stegger M."/>
            <person name="de la Fe-Rodriguez P.Y."/>
            <person name="Bouayad L."/>
            <person name="Elgroud R."/>
            <person name="Butaye P."/>
        </authorList>
    </citation>
    <scope>NUCLEOTIDE SEQUENCE</scope>
    <source>
        <strain evidence="10">7048</strain>
    </source>
</reference>
<dbReference type="Gene3D" id="1.20.1720.10">
    <property type="entry name" value="Multidrug resistance protein D"/>
    <property type="match status" value="1"/>
</dbReference>
<dbReference type="PROSITE" id="PS50850">
    <property type="entry name" value="MFS"/>
    <property type="match status" value="1"/>
</dbReference>
<dbReference type="InterPro" id="IPR020846">
    <property type="entry name" value="MFS_dom"/>
</dbReference>
<evidence type="ECO:0000256" key="3">
    <source>
        <dbReference type="ARBA" id="ARBA00022448"/>
    </source>
</evidence>
<feature type="transmembrane region" description="Helical" evidence="8">
    <location>
        <begin position="166"/>
        <end position="186"/>
    </location>
</feature>
<organism evidence="10 11">
    <name type="scientific">Mammaliicoccus lentus</name>
    <name type="common">Staphylococcus lentus</name>
    <dbReference type="NCBI Taxonomy" id="42858"/>
    <lineage>
        <taxon>Bacteria</taxon>
        <taxon>Bacillati</taxon>
        <taxon>Bacillota</taxon>
        <taxon>Bacilli</taxon>
        <taxon>Bacillales</taxon>
        <taxon>Staphylococcaceae</taxon>
        <taxon>Mammaliicoccus</taxon>
    </lineage>
</organism>
<evidence type="ECO:0000256" key="2">
    <source>
        <dbReference type="ARBA" id="ARBA00007520"/>
    </source>
</evidence>
<feature type="transmembrane region" description="Helical" evidence="8">
    <location>
        <begin position="139"/>
        <end position="160"/>
    </location>
</feature>
<dbReference type="InterPro" id="IPR036259">
    <property type="entry name" value="MFS_trans_sf"/>
</dbReference>
<feature type="transmembrane region" description="Helical" evidence="8">
    <location>
        <begin position="266"/>
        <end position="288"/>
    </location>
</feature>
<dbReference type="PANTHER" id="PTHR42718">
    <property type="entry name" value="MAJOR FACILITATOR SUPERFAMILY MULTIDRUG TRANSPORTER MFSC"/>
    <property type="match status" value="1"/>
</dbReference>
<dbReference type="SUPFAM" id="SSF103473">
    <property type="entry name" value="MFS general substrate transporter"/>
    <property type="match status" value="1"/>
</dbReference>
<evidence type="ECO:0000259" key="9">
    <source>
        <dbReference type="PROSITE" id="PS50850"/>
    </source>
</evidence>
<feature type="transmembrane region" description="Helical" evidence="8">
    <location>
        <begin position="294"/>
        <end position="313"/>
    </location>
</feature>
<keyword evidence="4 8" id="KW-0812">Transmembrane</keyword>
<evidence type="ECO:0000256" key="1">
    <source>
        <dbReference type="ARBA" id="ARBA00004651"/>
    </source>
</evidence>
<feature type="domain" description="Major facilitator superfamily (MFS) profile" evidence="9">
    <location>
        <begin position="12"/>
        <end position="456"/>
    </location>
</feature>
<dbReference type="AlphaFoldDB" id="A0AAX3W668"/>
<feature type="transmembrane region" description="Helical" evidence="8">
    <location>
        <begin position="198"/>
        <end position="217"/>
    </location>
</feature>
<feature type="transmembrane region" description="Helical" evidence="8">
    <location>
        <begin position="431"/>
        <end position="452"/>
    </location>
</feature>
<sequence>MKNETYVGGNKLLLAIVLSILTYWLFAQSFLNIGSLVQQTYMTNDAIISIAVSLTSLFTGVFIVAAGGTADKYGRVKIMRVGLILNIIGSIFVISSDLTPLLLIGRGIQGFSAACLMPATISLINTYYHGKERHKALSLWSIGSYGGTGLSSVFAGFLAAYIGWQWIFIVSIIVTGIVLILIKDVPEIKADRKNTSKFDFLGLLLFVISMLSINIVITQSGEIGWTSPIIIVLLFIFIISVVLFYFYEKHKKDPLIDFSLFSSRYFIGTVTSNFLLNTSIGALSLYNLFTQQHFQISGSISGLITLPYMFGVLATIRIGEKMMEQYEAKKPMKMGSLIVTVGILLLSLSFLPQTLYIIVSLIGFLCFGMGLGFFATPALNTAVVHTPKEKLGIASGIYKMVATTGAAFGITIFTTVYLSVDEQVSRTMGSFIAFLVCTLFMFLSFISTKYIIPDKE</sequence>
<dbReference type="CDD" id="cd17321">
    <property type="entry name" value="MFS_MMR_MDR_like"/>
    <property type="match status" value="1"/>
</dbReference>
<dbReference type="GO" id="GO:0022857">
    <property type="term" value="F:transmembrane transporter activity"/>
    <property type="evidence" value="ECO:0007669"/>
    <property type="project" value="InterPro"/>
</dbReference>
<feature type="transmembrane region" description="Helical" evidence="8">
    <location>
        <begin position="334"/>
        <end position="351"/>
    </location>
</feature>
<evidence type="ECO:0000256" key="4">
    <source>
        <dbReference type="ARBA" id="ARBA00022692"/>
    </source>
</evidence>
<feature type="transmembrane region" description="Helical" evidence="8">
    <location>
        <begin position="46"/>
        <end position="66"/>
    </location>
</feature>
<evidence type="ECO:0000256" key="7">
    <source>
        <dbReference type="ARBA" id="ARBA00040594"/>
    </source>
</evidence>